<evidence type="ECO:0000313" key="2">
    <source>
        <dbReference type="Proteomes" id="UP000291343"/>
    </source>
</evidence>
<keyword evidence="2" id="KW-1185">Reference proteome</keyword>
<gene>
    <name evidence="1" type="ORF">LSTR_LSTR017534</name>
</gene>
<accession>A0A482XRS9</accession>
<comment type="caution">
    <text evidence="1">The sequence shown here is derived from an EMBL/GenBank/DDBJ whole genome shotgun (WGS) entry which is preliminary data.</text>
</comment>
<sequence>MNALNLMTPSVRTSSLFSLTTNSLSARVMGPCCEDASTTCHTELATSPNGVSSAGFSPSLSRLYSAGHSVLSACCETASISCLSQLTKRSAATHTASTSSVE</sequence>
<name>A0A482XRS9_LAOST</name>
<reference evidence="1 2" key="1">
    <citation type="journal article" date="2017" name="Gigascience">
        <title>Genome sequence of the small brown planthopper, Laodelphax striatellus.</title>
        <authorList>
            <person name="Zhu J."/>
            <person name="Jiang F."/>
            <person name="Wang X."/>
            <person name="Yang P."/>
            <person name="Bao Y."/>
            <person name="Zhao W."/>
            <person name="Wang W."/>
            <person name="Lu H."/>
            <person name="Wang Q."/>
            <person name="Cui N."/>
            <person name="Li J."/>
            <person name="Chen X."/>
            <person name="Luo L."/>
            <person name="Yu J."/>
            <person name="Kang L."/>
            <person name="Cui F."/>
        </authorList>
    </citation>
    <scope>NUCLEOTIDE SEQUENCE [LARGE SCALE GENOMIC DNA]</scope>
    <source>
        <strain evidence="1">Lst14</strain>
    </source>
</reference>
<proteinExistence type="predicted"/>
<dbReference type="Proteomes" id="UP000291343">
    <property type="component" value="Unassembled WGS sequence"/>
</dbReference>
<protein>
    <submittedName>
        <fullName evidence="1">Uncharacterized protein</fullName>
    </submittedName>
</protein>
<evidence type="ECO:0000313" key="1">
    <source>
        <dbReference type="EMBL" id="RZF48682.1"/>
    </source>
</evidence>
<dbReference type="AlphaFoldDB" id="A0A482XRS9"/>
<dbReference type="EMBL" id="QKKF02001230">
    <property type="protein sequence ID" value="RZF48682.1"/>
    <property type="molecule type" value="Genomic_DNA"/>
</dbReference>
<dbReference type="InParanoid" id="A0A482XRS9"/>
<organism evidence="1 2">
    <name type="scientific">Laodelphax striatellus</name>
    <name type="common">Small brown planthopper</name>
    <name type="synonym">Delphax striatella</name>
    <dbReference type="NCBI Taxonomy" id="195883"/>
    <lineage>
        <taxon>Eukaryota</taxon>
        <taxon>Metazoa</taxon>
        <taxon>Ecdysozoa</taxon>
        <taxon>Arthropoda</taxon>
        <taxon>Hexapoda</taxon>
        <taxon>Insecta</taxon>
        <taxon>Pterygota</taxon>
        <taxon>Neoptera</taxon>
        <taxon>Paraneoptera</taxon>
        <taxon>Hemiptera</taxon>
        <taxon>Auchenorrhyncha</taxon>
        <taxon>Fulgoroidea</taxon>
        <taxon>Delphacidae</taxon>
        <taxon>Criomorphinae</taxon>
        <taxon>Laodelphax</taxon>
    </lineage>
</organism>